<proteinExistence type="predicted"/>
<keyword evidence="2" id="KW-1185">Reference proteome</keyword>
<dbReference type="EMBL" id="VRYY01000011">
    <property type="protein sequence ID" value="MBG3875548.1"/>
    <property type="molecule type" value="Genomic_DNA"/>
</dbReference>
<gene>
    <name evidence="1" type="ORF">FVW20_00525</name>
</gene>
<reference evidence="1 2" key="1">
    <citation type="submission" date="2019-08" db="EMBL/GenBank/DDBJ databases">
        <authorList>
            <person name="Luo N."/>
        </authorList>
    </citation>
    <scope>NUCLEOTIDE SEQUENCE [LARGE SCALE GENOMIC DNA]</scope>
    <source>
        <strain evidence="1 2">NCIMB 9442</strain>
    </source>
</reference>
<accession>A0ABS0J1A8</accession>
<dbReference type="SUPFAM" id="SSF53448">
    <property type="entry name" value="Nucleotide-diphospho-sugar transferases"/>
    <property type="match status" value="1"/>
</dbReference>
<comment type="caution">
    <text evidence="1">The sequence shown here is derived from an EMBL/GenBank/DDBJ whole genome shotgun (WGS) entry which is preliminary data.</text>
</comment>
<protein>
    <submittedName>
        <fullName evidence="1">Glycosyltransferase family 2 protein</fullName>
    </submittedName>
</protein>
<name>A0ABS0J1A8_9BACT</name>
<dbReference type="Proteomes" id="UP001194469">
    <property type="component" value="Unassembled WGS sequence"/>
</dbReference>
<dbReference type="CDD" id="cd00761">
    <property type="entry name" value="Glyco_tranf_GTA_type"/>
    <property type="match status" value="1"/>
</dbReference>
<organism evidence="1 2">
    <name type="scientific">Nitratidesulfovibrio oxamicus</name>
    <dbReference type="NCBI Taxonomy" id="32016"/>
    <lineage>
        <taxon>Bacteria</taxon>
        <taxon>Pseudomonadati</taxon>
        <taxon>Thermodesulfobacteriota</taxon>
        <taxon>Desulfovibrionia</taxon>
        <taxon>Desulfovibrionales</taxon>
        <taxon>Desulfovibrionaceae</taxon>
        <taxon>Nitratidesulfovibrio</taxon>
    </lineage>
</organism>
<dbReference type="InterPro" id="IPR029044">
    <property type="entry name" value="Nucleotide-diphossugar_trans"/>
</dbReference>
<evidence type="ECO:0000313" key="2">
    <source>
        <dbReference type="Proteomes" id="UP001194469"/>
    </source>
</evidence>
<sequence>MPETAPRYSIITPSRGDRPVALGLAIDSVRTATEQARLAPGDVEMLVGFDGVKGERVRPDAFTRWFDFRPDKDYGNAIRNGLLRAARGRRILFLDDDNSLTPEAFLIYETYPDVDLLIARIDVSLAHKAAYLPVIEEGRDPVWQSNIDPLCLCMTRELAVVRCEGWQGRSYEADYRNMLRYYRRARSVQFTDRTVGIYDSGRGLDSGGLNFRQVKKEQENAAS</sequence>
<evidence type="ECO:0000313" key="1">
    <source>
        <dbReference type="EMBL" id="MBG3875548.1"/>
    </source>
</evidence>
<dbReference type="RefSeq" id="WP_196607831.1">
    <property type="nucleotide sequence ID" value="NZ_VRYY01000011.1"/>
</dbReference>